<comment type="caution">
    <text evidence="3">The sequence shown here is derived from an EMBL/GenBank/DDBJ whole genome shotgun (WGS) entry which is preliminary data.</text>
</comment>
<feature type="compositionally biased region" description="Basic and acidic residues" evidence="1">
    <location>
        <begin position="254"/>
        <end position="274"/>
    </location>
</feature>
<protein>
    <recommendedName>
        <fullName evidence="2">Hypervirulence associated protein TUDOR domain-containing protein</fullName>
    </recommendedName>
</protein>
<feature type="compositionally biased region" description="Basic and acidic residues" evidence="1">
    <location>
        <begin position="166"/>
        <end position="176"/>
    </location>
</feature>
<evidence type="ECO:0000313" key="4">
    <source>
        <dbReference type="Proteomes" id="UP000217199"/>
    </source>
</evidence>
<dbReference type="Proteomes" id="UP000217199">
    <property type="component" value="Unassembled WGS sequence"/>
</dbReference>
<feature type="compositionally biased region" description="Basic and acidic residues" evidence="1">
    <location>
        <begin position="109"/>
        <end position="127"/>
    </location>
</feature>
<reference evidence="3 4" key="1">
    <citation type="journal article" date="2017" name="Mol. Ecol.">
        <title>Comparative and population genomic landscape of Phellinus noxius: A hypervariable fungus causing root rot in trees.</title>
        <authorList>
            <person name="Chung C.L."/>
            <person name="Lee T.J."/>
            <person name="Akiba M."/>
            <person name="Lee H.H."/>
            <person name="Kuo T.H."/>
            <person name="Liu D."/>
            <person name="Ke H.M."/>
            <person name="Yokoi T."/>
            <person name="Roa M.B."/>
            <person name="Lu M.J."/>
            <person name="Chang Y.Y."/>
            <person name="Ann P.J."/>
            <person name="Tsai J.N."/>
            <person name="Chen C.Y."/>
            <person name="Tzean S.S."/>
            <person name="Ota Y."/>
            <person name="Hattori T."/>
            <person name="Sahashi N."/>
            <person name="Liou R.F."/>
            <person name="Kikuchi T."/>
            <person name="Tsai I.J."/>
        </authorList>
    </citation>
    <scope>NUCLEOTIDE SEQUENCE [LARGE SCALE GENOMIC DNA]</scope>
    <source>
        <strain evidence="3 4">FFPRI411160</strain>
    </source>
</reference>
<evidence type="ECO:0000256" key="1">
    <source>
        <dbReference type="SAM" id="MobiDB-lite"/>
    </source>
</evidence>
<dbReference type="AlphaFoldDB" id="A0A286U761"/>
<dbReference type="Pfam" id="PF11160">
    <property type="entry name" value="Hva1_TUDOR"/>
    <property type="match status" value="1"/>
</dbReference>
<dbReference type="InParanoid" id="A0A286U761"/>
<feature type="compositionally biased region" description="Acidic residues" evidence="1">
    <location>
        <begin position="146"/>
        <end position="165"/>
    </location>
</feature>
<organism evidence="3 4">
    <name type="scientific">Pyrrhoderma noxium</name>
    <dbReference type="NCBI Taxonomy" id="2282107"/>
    <lineage>
        <taxon>Eukaryota</taxon>
        <taxon>Fungi</taxon>
        <taxon>Dikarya</taxon>
        <taxon>Basidiomycota</taxon>
        <taxon>Agaricomycotina</taxon>
        <taxon>Agaricomycetes</taxon>
        <taxon>Hymenochaetales</taxon>
        <taxon>Hymenochaetaceae</taxon>
        <taxon>Pyrrhoderma</taxon>
    </lineage>
</organism>
<dbReference type="InterPro" id="IPR021331">
    <property type="entry name" value="Hva1_TUDOR"/>
</dbReference>
<dbReference type="STRING" id="2282107.A0A286U761"/>
<feature type="compositionally biased region" description="Acidic residues" evidence="1">
    <location>
        <begin position="206"/>
        <end position="220"/>
    </location>
</feature>
<evidence type="ECO:0000259" key="2">
    <source>
        <dbReference type="Pfam" id="PF11160"/>
    </source>
</evidence>
<feature type="compositionally biased region" description="Basic and acidic residues" evidence="1">
    <location>
        <begin position="44"/>
        <end position="67"/>
    </location>
</feature>
<feature type="region of interest" description="Disordered" evidence="1">
    <location>
        <begin position="1"/>
        <end position="289"/>
    </location>
</feature>
<dbReference type="EMBL" id="NBII01000010">
    <property type="protein sequence ID" value="PAV15407.1"/>
    <property type="molecule type" value="Genomic_DNA"/>
</dbReference>
<dbReference type="OrthoDB" id="3360421at2759"/>
<sequence length="346" mass="38507">MAKNDDKYTDPGLRTEIKEKVQASDKGGQPGQWSARKAQMMAQEYKKEMQDRGEEPYKTDKSEKSESQKNLTNWTKEEWQTSDGSANAKQEDGSMKRYLPKKAWENMTEEEKKDTEDRKAEGDKEGKQFVSNTEAAKKARKGAQEHEEEDNEEEDAEREGEEEEEGVKADEKKDTKPPPARGTKNKRGASGDTKNVNGSQTNTEEKNEDEEEKDDNDDDKTDSQPAAKQAKGNKGEKRTTKPKSGTNKSGTEAGGDKGGDEDKKNKSNRDDSHGEPGSTTRLPSKGQKVYWRATPGWCEGTVIDIVHSETEINGVHTKASKDDPRIILESAKSGKTASHKPGAVYF</sequence>
<accession>A0A286U761</accession>
<feature type="domain" description="Hypervirulence associated protein TUDOR" evidence="2">
    <location>
        <begin position="286"/>
        <end position="344"/>
    </location>
</feature>
<evidence type="ECO:0000313" key="3">
    <source>
        <dbReference type="EMBL" id="PAV15407.1"/>
    </source>
</evidence>
<keyword evidence="4" id="KW-1185">Reference proteome</keyword>
<name>A0A286U761_9AGAM</name>
<gene>
    <name evidence="3" type="ORF">PNOK_0917000</name>
</gene>
<proteinExistence type="predicted"/>
<feature type="compositionally biased region" description="Basic and acidic residues" evidence="1">
    <location>
        <begin position="1"/>
        <end position="23"/>
    </location>
</feature>